<keyword evidence="2 3" id="KW-0040">ANK repeat</keyword>
<dbReference type="AlphaFoldDB" id="A0A812YIP8"/>
<dbReference type="InterPro" id="IPR002110">
    <property type="entry name" value="Ankyrin_rpt"/>
</dbReference>
<evidence type="ECO:0000313" key="6">
    <source>
        <dbReference type="Proteomes" id="UP000649617"/>
    </source>
</evidence>
<evidence type="ECO:0000256" key="1">
    <source>
        <dbReference type="ARBA" id="ARBA00022737"/>
    </source>
</evidence>
<feature type="repeat" description="ANK" evidence="3">
    <location>
        <begin position="60"/>
        <end position="92"/>
    </location>
</feature>
<dbReference type="PANTHER" id="PTHR24171">
    <property type="entry name" value="ANKYRIN REPEAT DOMAIN-CONTAINING PROTEIN 39-RELATED"/>
    <property type="match status" value="1"/>
</dbReference>
<accession>A0A812YIP8</accession>
<keyword evidence="6" id="KW-1185">Reference proteome</keyword>
<gene>
    <name evidence="5" type="primary">ANKRD52</name>
    <name evidence="5" type="ORF">SPIL2461_LOCUS23060</name>
</gene>
<evidence type="ECO:0000256" key="3">
    <source>
        <dbReference type="PROSITE-ProRule" id="PRU00023"/>
    </source>
</evidence>
<dbReference type="EMBL" id="CAJNIZ010047893">
    <property type="protein sequence ID" value="CAE7777822.1"/>
    <property type="molecule type" value="Genomic_DNA"/>
</dbReference>
<dbReference type="Pfam" id="PF12796">
    <property type="entry name" value="Ank_2"/>
    <property type="match status" value="2"/>
</dbReference>
<comment type="caution">
    <text evidence="5">The sequence shown here is derived from an EMBL/GenBank/DDBJ whole genome shotgun (WGS) entry which is preliminary data.</text>
</comment>
<evidence type="ECO:0000256" key="2">
    <source>
        <dbReference type="ARBA" id="ARBA00023043"/>
    </source>
</evidence>
<organism evidence="5 6">
    <name type="scientific">Symbiodinium pilosum</name>
    <name type="common">Dinoflagellate</name>
    <dbReference type="NCBI Taxonomy" id="2952"/>
    <lineage>
        <taxon>Eukaryota</taxon>
        <taxon>Sar</taxon>
        <taxon>Alveolata</taxon>
        <taxon>Dinophyceae</taxon>
        <taxon>Suessiales</taxon>
        <taxon>Symbiodiniaceae</taxon>
        <taxon>Symbiodinium</taxon>
    </lineage>
</organism>
<feature type="repeat" description="ANK" evidence="3">
    <location>
        <begin position="128"/>
        <end position="160"/>
    </location>
</feature>
<dbReference type="PROSITE" id="PS50297">
    <property type="entry name" value="ANK_REP_REGION"/>
    <property type="match status" value="1"/>
</dbReference>
<feature type="repeat" description="ANK" evidence="3">
    <location>
        <begin position="27"/>
        <end position="59"/>
    </location>
</feature>
<dbReference type="PANTHER" id="PTHR24171:SF9">
    <property type="entry name" value="ANKYRIN REPEAT DOMAIN-CONTAINING PROTEIN 39"/>
    <property type="match status" value="1"/>
</dbReference>
<reference evidence="5" key="1">
    <citation type="submission" date="2021-02" db="EMBL/GenBank/DDBJ databases">
        <authorList>
            <person name="Dougan E. K."/>
            <person name="Rhodes N."/>
            <person name="Thang M."/>
            <person name="Chan C."/>
        </authorList>
    </citation>
    <scope>NUCLEOTIDE SEQUENCE</scope>
</reference>
<keyword evidence="1" id="KW-0677">Repeat</keyword>
<dbReference type="PROSITE" id="PS50088">
    <property type="entry name" value="ANK_REPEAT"/>
    <property type="match status" value="3"/>
</dbReference>
<sequence>MPLVYAAALEGIETHGWSAVYPLDDPPAWTILHWAAMEGRLEICRRLLAAGADPFCEDERGWTPLDCAEEAGETEVCNLLLAHGSTAEDAEPGQASYSDETGTMHPVLAAAVTAVEKYGWQAVHEGRKEWTALHWAASDGNSALCARLLSHDADPAQVDQAGCSALDYARKAGHRSTLEVLWQAQQQRLRRPTSPVPAKQELANSSSQAPMLGAYPQSLLLPPG</sequence>
<protein>
    <submittedName>
        <fullName evidence="5">ANKRD52 protein</fullName>
    </submittedName>
</protein>
<dbReference type="Proteomes" id="UP000649617">
    <property type="component" value="Unassembled WGS sequence"/>
</dbReference>
<evidence type="ECO:0000313" key="5">
    <source>
        <dbReference type="EMBL" id="CAE7777822.1"/>
    </source>
</evidence>
<name>A0A812YIP8_SYMPI</name>
<dbReference type="SMART" id="SM00248">
    <property type="entry name" value="ANK"/>
    <property type="match status" value="3"/>
</dbReference>
<dbReference type="Gene3D" id="1.25.40.20">
    <property type="entry name" value="Ankyrin repeat-containing domain"/>
    <property type="match status" value="2"/>
</dbReference>
<dbReference type="InterPro" id="IPR036770">
    <property type="entry name" value="Ankyrin_rpt-contain_sf"/>
</dbReference>
<feature type="region of interest" description="Disordered" evidence="4">
    <location>
        <begin position="187"/>
        <end position="224"/>
    </location>
</feature>
<evidence type="ECO:0000256" key="4">
    <source>
        <dbReference type="SAM" id="MobiDB-lite"/>
    </source>
</evidence>
<dbReference type="SUPFAM" id="SSF48403">
    <property type="entry name" value="Ankyrin repeat"/>
    <property type="match status" value="1"/>
</dbReference>
<dbReference type="OrthoDB" id="438601at2759"/>
<proteinExistence type="predicted"/>